<keyword evidence="5 11" id="KW-1133">Transmembrane helix</keyword>
<dbReference type="EMBL" id="FO082268">
    <property type="protein sequence ID" value="CCO18484.1"/>
    <property type="molecule type" value="Genomic_DNA"/>
</dbReference>
<keyword evidence="7 11" id="KW-0472">Membrane</keyword>
<dbReference type="GO" id="GO:0048038">
    <property type="term" value="F:quinone binding"/>
    <property type="evidence" value="ECO:0007669"/>
    <property type="project" value="UniProtKB-KW"/>
</dbReference>
<dbReference type="PANTHER" id="PTHR34573">
    <property type="entry name" value="VKC DOMAIN-CONTAINING PROTEIN"/>
    <property type="match status" value="1"/>
</dbReference>
<accession>K8EKI6</accession>
<evidence type="ECO:0000256" key="3">
    <source>
        <dbReference type="ARBA" id="ARBA00022692"/>
    </source>
</evidence>
<feature type="region of interest" description="Disordered" evidence="10">
    <location>
        <begin position="84"/>
        <end position="122"/>
    </location>
</feature>
<sequence>MNMKTRIQQHQMPSTGTRRTTTARYAVSSRRATQIRSINMTPFASISMLSSRTLHACSGREREREKKINARRSNQNKISSLICKAESSSPETNEAPPVNVKSKDDSTVMMSTPNKESESGVIPRPPLKVAAALALVGSLESTYLAVQKLSGGDVVCPVGGCQTALNSSYAELFGQPLSLYGAVAYFVVALLAFSGSSINPEESRESESKYKKSRVLFFLSTCGLAGVSSYLLYVLAVKLGGVECIYCLTSASISYALFSIGFSGLTPKETVNASPPAVSLFFVTMLSLSLVLGFGADKADEGGESQFLSYKTPRIEAVSTQYSRELAKYLKESGAKMYGAFWCSHCLDQKEEFGKDTELPYVECFPEGWQKGTEIAKVCADAKVKGFPTWVINGKTVEGDKTLEELAKESGFKTQTPFESPSSESSSSIPDFLQ</sequence>
<keyword evidence="14" id="KW-1185">Reference proteome</keyword>
<evidence type="ECO:0000313" key="14">
    <source>
        <dbReference type="Proteomes" id="UP000198341"/>
    </source>
</evidence>
<evidence type="ECO:0000313" key="13">
    <source>
        <dbReference type="EMBL" id="CCO18484.1"/>
    </source>
</evidence>
<dbReference type="GO" id="GO:0016491">
    <property type="term" value="F:oxidoreductase activity"/>
    <property type="evidence" value="ECO:0007669"/>
    <property type="project" value="UniProtKB-KW"/>
</dbReference>
<evidence type="ECO:0000256" key="4">
    <source>
        <dbReference type="ARBA" id="ARBA00022719"/>
    </source>
</evidence>
<evidence type="ECO:0000256" key="8">
    <source>
        <dbReference type="ARBA" id="ARBA00023157"/>
    </source>
</evidence>
<dbReference type="InterPro" id="IPR044698">
    <property type="entry name" value="VKOR/LTO1"/>
</dbReference>
<dbReference type="KEGG" id="bpg:Bathy11g00550"/>
<evidence type="ECO:0000256" key="1">
    <source>
        <dbReference type="ARBA" id="ARBA00004141"/>
    </source>
</evidence>
<dbReference type="PANTHER" id="PTHR34573:SF1">
    <property type="entry name" value="VITAMIN K EPOXIDE REDUCTASE DOMAIN-CONTAINING PROTEIN"/>
    <property type="match status" value="1"/>
</dbReference>
<keyword evidence="3 11" id="KW-0812">Transmembrane</keyword>
<organism evidence="13 14">
    <name type="scientific">Bathycoccus prasinos</name>
    <dbReference type="NCBI Taxonomy" id="41875"/>
    <lineage>
        <taxon>Eukaryota</taxon>
        <taxon>Viridiplantae</taxon>
        <taxon>Chlorophyta</taxon>
        <taxon>Mamiellophyceae</taxon>
        <taxon>Mamiellales</taxon>
        <taxon>Bathycoccaceae</taxon>
        <taxon>Bathycoccus</taxon>
    </lineage>
</organism>
<reference evidence="13 14" key="1">
    <citation type="submission" date="2011-10" db="EMBL/GenBank/DDBJ databases">
        <authorList>
            <person name="Genoscope - CEA"/>
        </authorList>
    </citation>
    <scope>NUCLEOTIDE SEQUENCE [LARGE SCALE GENOMIC DNA]</scope>
    <source>
        <strain evidence="13 14">RCC 1105</strain>
    </source>
</reference>
<evidence type="ECO:0000256" key="9">
    <source>
        <dbReference type="ARBA" id="ARBA00023284"/>
    </source>
</evidence>
<dbReference type="STRING" id="41875.K8EKI6"/>
<feature type="region of interest" description="Disordered" evidence="10">
    <location>
        <begin position="406"/>
        <end position="434"/>
    </location>
</feature>
<evidence type="ECO:0000256" key="5">
    <source>
        <dbReference type="ARBA" id="ARBA00022989"/>
    </source>
</evidence>
<keyword evidence="9" id="KW-0676">Redox-active center</keyword>
<dbReference type="InterPro" id="IPR038354">
    <property type="entry name" value="VKOR_sf"/>
</dbReference>
<dbReference type="eggNOG" id="ENOG502QRER">
    <property type="taxonomic scope" value="Eukaryota"/>
</dbReference>
<feature type="transmembrane region" description="Helical" evidence="11">
    <location>
        <begin position="244"/>
        <end position="265"/>
    </location>
</feature>
<dbReference type="CDD" id="cd12916">
    <property type="entry name" value="VKOR_1"/>
    <property type="match status" value="1"/>
</dbReference>
<dbReference type="Pfam" id="PF07884">
    <property type="entry name" value="VKOR"/>
    <property type="match status" value="1"/>
</dbReference>
<feature type="transmembrane region" description="Helical" evidence="11">
    <location>
        <begin position="215"/>
        <end position="237"/>
    </location>
</feature>
<gene>
    <name evidence="13" type="ordered locus">Bathy11g00550</name>
</gene>
<dbReference type="GeneID" id="19012741"/>
<dbReference type="SMART" id="SM00756">
    <property type="entry name" value="VKc"/>
    <property type="match status" value="1"/>
</dbReference>
<comment type="similarity">
    <text evidence="2">Belongs to the VKOR family.</text>
</comment>
<proteinExistence type="inferred from homology"/>
<dbReference type="RefSeq" id="XP_007510139.1">
    <property type="nucleotide sequence ID" value="XM_007510077.1"/>
</dbReference>
<dbReference type="AlphaFoldDB" id="K8EKI6"/>
<evidence type="ECO:0000256" key="2">
    <source>
        <dbReference type="ARBA" id="ARBA00006214"/>
    </source>
</evidence>
<dbReference type="InterPro" id="IPR012932">
    <property type="entry name" value="VKOR"/>
</dbReference>
<feature type="compositionally biased region" description="Low complexity" evidence="10">
    <location>
        <begin position="419"/>
        <end position="428"/>
    </location>
</feature>
<dbReference type="InterPro" id="IPR036249">
    <property type="entry name" value="Thioredoxin-like_sf"/>
</dbReference>
<evidence type="ECO:0000256" key="11">
    <source>
        <dbReference type="SAM" id="Phobius"/>
    </source>
</evidence>
<keyword evidence="6" id="KW-0560">Oxidoreductase</keyword>
<dbReference type="Proteomes" id="UP000198341">
    <property type="component" value="Chromosome 11"/>
</dbReference>
<evidence type="ECO:0000259" key="12">
    <source>
        <dbReference type="SMART" id="SM00756"/>
    </source>
</evidence>
<evidence type="ECO:0000256" key="10">
    <source>
        <dbReference type="SAM" id="MobiDB-lite"/>
    </source>
</evidence>
<dbReference type="OrthoDB" id="343052at2759"/>
<evidence type="ECO:0000256" key="6">
    <source>
        <dbReference type="ARBA" id="ARBA00023002"/>
    </source>
</evidence>
<feature type="transmembrane region" description="Helical" evidence="11">
    <location>
        <begin position="277"/>
        <end position="296"/>
    </location>
</feature>
<feature type="region of interest" description="Disordered" evidence="10">
    <location>
        <begin position="1"/>
        <end position="21"/>
    </location>
</feature>
<dbReference type="GO" id="GO:0016020">
    <property type="term" value="C:membrane"/>
    <property type="evidence" value="ECO:0007669"/>
    <property type="project" value="UniProtKB-SubCell"/>
</dbReference>
<dbReference type="SUPFAM" id="SSF52833">
    <property type="entry name" value="Thioredoxin-like"/>
    <property type="match status" value="1"/>
</dbReference>
<dbReference type="Gene3D" id="1.20.1440.130">
    <property type="entry name" value="VKOR domain"/>
    <property type="match status" value="1"/>
</dbReference>
<dbReference type="Gene3D" id="3.40.30.10">
    <property type="entry name" value="Glutaredoxin"/>
    <property type="match status" value="1"/>
</dbReference>
<keyword evidence="8" id="KW-1015">Disulfide bond</keyword>
<feature type="domain" description="Vitamin K epoxide reductase" evidence="12">
    <location>
        <begin position="123"/>
        <end position="265"/>
    </location>
</feature>
<evidence type="ECO:0000256" key="7">
    <source>
        <dbReference type="ARBA" id="ARBA00023136"/>
    </source>
</evidence>
<protein>
    <recommendedName>
        <fullName evidence="12">Vitamin K epoxide reductase domain-containing protein</fullName>
    </recommendedName>
</protein>
<feature type="compositionally biased region" description="Polar residues" evidence="10">
    <location>
        <begin position="1"/>
        <end position="13"/>
    </location>
</feature>
<feature type="transmembrane region" description="Helical" evidence="11">
    <location>
        <begin position="177"/>
        <end position="195"/>
    </location>
</feature>
<keyword evidence="4" id="KW-0874">Quinone</keyword>
<comment type="subcellular location">
    <subcellularLocation>
        <location evidence="1">Membrane</location>
        <topology evidence="1">Multi-pass membrane protein</topology>
    </subcellularLocation>
</comment>
<name>K8EKI6_9CHLO</name>